<keyword evidence="2" id="KW-0472">Membrane</keyword>
<dbReference type="PANTHER" id="PTHR46384:SF1">
    <property type="entry name" value="MOTILE SPERM DOMAIN-CONTAINING PROTEIN 2"/>
    <property type="match status" value="1"/>
</dbReference>
<reference evidence="4" key="1">
    <citation type="submission" date="2020-08" db="EMBL/GenBank/DDBJ databases">
        <title>Genome sequencing and assembly of the red palm weevil Rhynchophorus ferrugineus.</title>
        <authorList>
            <person name="Dias G.B."/>
            <person name="Bergman C.M."/>
            <person name="Manee M."/>
        </authorList>
    </citation>
    <scope>NUCLEOTIDE SEQUENCE</scope>
    <source>
        <strain evidence="4">AA-2017</strain>
        <tissue evidence="4">Whole larva</tissue>
    </source>
</reference>
<dbReference type="Pfam" id="PF00635">
    <property type="entry name" value="Motile_Sperm"/>
    <property type="match status" value="1"/>
</dbReference>
<dbReference type="PANTHER" id="PTHR46384">
    <property type="entry name" value="MOTILE SPERM DOMAIN-CONTAINING PROTEIN 2"/>
    <property type="match status" value="1"/>
</dbReference>
<accession>A0A834IL70</accession>
<feature type="domain" description="MSP" evidence="3">
    <location>
        <begin position="24"/>
        <end position="143"/>
    </location>
</feature>
<gene>
    <name evidence="4" type="ORF">GWI33_001625</name>
</gene>
<comment type="caution">
    <text evidence="4">The sequence shown here is derived from an EMBL/GenBank/DDBJ whole genome shotgun (WGS) entry which is preliminary data.</text>
</comment>
<protein>
    <recommendedName>
        <fullName evidence="3">MSP domain-containing protein</fullName>
    </recommendedName>
</protein>
<evidence type="ECO:0000256" key="2">
    <source>
        <dbReference type="SAM" id="Phobius"/>
    </source>
</evidence>
<dbReference type="InterPro" id="IPR008962">
    <property type="entry name" value="PapD-like_sf"/>
</dbReference>
<dbReference type="GO" id="GO:0140284">
    <property type="term" value="C:endoplasmic reticulum-endosome membrane contact site"/>
    <property type="evidence" value="ECO:0007669"/>
    <property type="project" value="TreeGrafter"/>
</dbReference>
<keyword evidence="2" id="KW-0812">Transmembrane</keyword>
<dbReference type="InterPro" id="IPR013783">
    <property type="entry name" value="Ig-like_fold"/>
</dbReference>
<dbReference type="Gene3D" id="2.60.40.10">
    <property type="entry name" value="Immunoglobulins"/>
    <property type="match status" value="1"/>
</dbReference>
<feature type="transmembrane region" description="Helical" evidence="2">
    <location>
        <begin position="187"/>
        <end position="206"/>
    </location>
</feature>
<keyword evidence="2" id="KW-1133">Transmembrane helix</keyword>
<name>A0A834IL70_RHYFE</name>
<proteinExistence type="predicted"/>
<dbReference type="InterPro" id="IPR053012">
    <property type="entry name" value="ER-organelle_contact"/>
</dbReference>
<evidence type="ECO:0000313" key="5">
    <source>
        <dbReference type="Proteomes" id="UP000625711"/>
    </source>
</evidence>
<evidence type="ECO:0000259" key="3">
    <source>
        <dbReference type="PROSITE" id="PS50202"/>
    </source>
</evidence>
<dbReference type="EMBL" id="JAACXV010000147">
    <property type="protein sequence ID" value="KAF7282992.1"/>
    <property type="molecule type" value="Genomic_DNA"/>
</dbReference>
<dbReference type="InterPro" id="IPR000535">
    <property type="entry name" value="MSP_dom"/>
</dbReference>
<dbReference type="SUPFAM" id="SSF49354">
    <property type="entry name" value="PapD-like"/>
    <property type="match status" value="1"/>
</dbReference>
<dbReference type="AlphaFoldDB" id="A0A834IL70"/>
<evidence type="ECO:0000256" key="1">
    <source>
        <dbReference type="SAM" id="MobiDB-lite"/>
    </source>
</evidence>
<dbReference type="Proteomes" id="UP000625711">
    <property type="component" value="Unassembled WGS sequence"/>
</dbReference>
<evidence type="ECO:0000313" key="4">
    <source>
        <dbReference type="EMBL" id="KAF7282992.1"/>
    </source>
</evidence>
<dbReference type="GO" id="GO:0012505">
    <property type="term" value="C:endomembrane system"/>
    <property type="evidence" value="ECO:0007669"/>
    <property type="project" value="TreeGrafter"/>
</dbReference>
<keyword evidence="5" id="KW-1185">Reference proteome</keyword>
<dbReference type="OrthoDB" id="75724at2759"/>
<organism evidence="4 5">
    <name type="scientific">Rhynchophorus ferrugineus</name>
    <name type="common">Red palm weevil</name>
    <name type="synonym">Curculio ferrugineus</name>
    <dbReference type="NCBI Taxonomy" id="354439"/>
    <lineage>
        <taxon>Eukaryota</taxon>
        <taxon>Metazoa</taxon>
        <taxon>Ecdysozoa</taxon>
        <taxon>Arthropoda</taxon>
        <taxon>Hexapoda</taxon>
        <taxon>Insecta</taxon>
        <taxon>Pterygota</taxon>
        <taxon>Neoptera</taxon>
        <taxon>Endopterygota</taxon>
        <taxon>Coleoptera</taxon>
        <taxon>Polyphaga</taxon>
        <taxon>Cucujiformia</taxon>
        <taxon>Curculionidae</taxon>
        <taxon>Dryophthorinae</taxon>
        <taxon>Rhynchophorus</taxon>
    </lineage>
</organism>
<sequence>MVHFSDGSPMSDQQPYSEPEDDGPLKVYPSDLITFVREKNELASTLVVRNMDVTKQVVFKLKTTSPEKFKVKPSMGRLDPGADEGIKVTLLQGFQLGGLSKDKFLVMSCVVDGEESLNLDLAEFWKNPGGRKVYQNRLRCVQNEEIKCANVTTGSQFETWARVVDLLVDLKNTQKELTESVSRNQKIQLFGLTVIVVFVAVMFAVLNTTIDELYNKESYCPYTSKP</sequence>
<feature type="region of interest" description="Disordered" evidence="1">
    <location>
        <begin position="1"/>
        <end position="23"/>
    </location>
</feature>
<dbReference type="PROSITE" id="PS50202">
    <property type="entry name" value="MSP"/>
    <property type="match status" value="1"/>
</dbReference>